<dbReference type="SMART" id="SM00724">
    <property type="entry name" value="TLC"/>
    <property type="match status" value="1"/>
</dbReference>
<feature type="transmembrane region" description="Helical" evidence="10">
    <location>
        <begin position="80"/>
        <end position="98"/>
    </location>
</feature>
<dbReference type="PANTHER" id="PTHR12560">
    <property type="entry name" value="LONGEVITY ASSURANCE FACTOR 1 LAG1"/>
    <property type="match status" value="1"/>
</dbReference>
<accession>A0A9F2WJE1</accession>
<name>A0A9F2WJE1_PYTBI</name>
<dbReference type="OMA" id="KICTEPH"/>
<evidence type="ECO:0000256" key="10">
    <source>
        <dbReference type="SAM" id="Phobius"/>
    </source>
</evidence>
<keyword evidence="6 8" id="KW-0472">Membrane</keyword>
<dbReference type="AlphaFoldDB" id="A0A9F2WJE1"/>
<comment type="subcellular location">
    <subcellularLocation>
        <location evidence="1">Membrane</location>
        <topology evidence="1">Multi-pass membrane protein</topology>
    </subcellularLocation>
</comment>
<comment type="pathway">
    <text evidence="3">Sphingolipid metabolism.</text>
</comment>
<feature type="domain" description="TLC" evidence="11">
    <location>
        <begin position="1"/>
        <end position="148"/>
    </location>
</feature>
<evidence type="ECO:0000256" key="4">
    <source>
        <dbReference type="ARBA" id="ARBA00022692"/>
    </source>
</evidence>
<dbReference type="KEGG" id="pbi:103050368"/>
<dbReference type="GeneID" id="103050368"/>
<evidence type="ECO:0000256" key="8">
    <source>
        <dbReference type="PROSITE-ProRule" id="PRU00205"/>
    </source>
</evidence>
<dbReference type="OrthoDB" id="537032at2759"/>
<feature type="compositionally biased region" description="Acidic residues" evidence="9">
    <location>
        <begin position="161"/>
        <end position="170"/>
    </location>
</feature>
<evidence type="ECO:0000256" key="6">
    <source>
        <dbReference type="ARBA" id="ARBA00023136"/>
    </source>
</evidence>
<dbReference type="PANTHER" id="PTHR12560:SF6">
    <property type="entry name" value="CERAMIDE SYNTHASE 4"/>
    <property type="match status" value="1"/>
</dbReference>
<evidence type="ECO:0000256" key="5">
    <source>
        <dbReference type="ARBA" id="ARBA00022989"/>
    </source>
</evidence>
<evidence type="ECO:0000259" key="11">
    <source>
        <dbReference type="PROSITE" id="PS50922"/>
    </source>
</evidence>
<evidence type="ECO:0000256" key="2">
    <source>
        <dbReference type="ARBA" id="ARBA00004760"/>
    </source>
</evidence>
<evidence type="ECO:0000256" key="7">
    <source>
        <dbReference type="ARBA" id="ARBA00049036"/>
    </source>
</evidence>
<keyword evidence="12" id="KW-1185">Reference proteome</keyword>
<evidence type="ECO:0000313" key="12">
    <source>
        <dbReference type="Proteomes" id="UP000695026"/>
    </source>
</evidence>
<gene>
    <name evidence="13" type="primary">LOC103050368</name>
</gene>
<reference evidence="13" key="1">
    <citation type="submission" date="2025-08" db="UniProtKB">
        <authorList>
            <consortium name="RefSeq"/>
        </authorList>
    </citation>
    <scope>IDENTIFICATION</scope>
    <source>
        <tissue evidence="13">Liver</tissue>
    </source>
</reference>
<organism evidence="12 13">
    <name type="scientific">Python bivittatus</name>
    <name type="common">Burmese python</name>
    <name type="synonym">Python molurus bivittatus</name>
    <dbReference type="NCBI Taxonomy" id="176946"/>
    <lineage>
        <taxon>Eukaryota</taxon>
        <taxon>Metazoa</taxon>
        <taxon>Chordata</taxon>
        <taxon>Craniata</taxon>
        <taxon>Vertebrata</taxon>
        <taxon>Euteleostomi</taxon>
        <taxon>Lepidosauria</taxon>
        <taxon>Squamata</taxon>
        <taxon>Bifurcata</taxon>
        <taxon>Unidentata</taxon>
        <taxon>Episquamata</taxon>
        <taxon>Toxicofera</taxon>
        <taxon>Serpentes</taxon>
        <taxon>Henophidia</taxon>
        <taxon>Pythonidae</taxon>
        <taxon>Python</taxon>
    </lineage>
</organism>
<dbReference type="PIRSF" id="PIRSF005225">
    <property type="entry name" value="LAG1_LAC1"/>
    <property type="match status" value="1"/>
</dbReference>
<keyword evidence="5 10" id="KW-1133">Transmembrane helix</keyword>
<dbReference type="Pfam" id="PF03798">
    <property type="entry name" value="TRAM_LAG1_CLN8"/>
    <property type="match status" value="1"/>
</dbReference>
<comment type="catalytic activity">
    <reaction evidence="7">
        <text>sphinganine + octadecanoyl-CoA = N-(octadecanoyl)-sphinganine + CoA + H(+)</text>
        <dbReference type="Rhea" id="RHEA:36547"/>
        <dbReference type="ChEBI" id="CHEBI:15378"/>
        <dbReference type="ChEBI" id="CHEBI:57287"/>
        <dbReference type="ChEBI" id="CHEBI:57394"/>
        <dbReference type="ChEBI" id="CHEBI:57817"/>
        <dbReference type="ChEBI" id="CHEBI:67033"/>
    </reaction>
    <physiologicalReaction direction="left-to-right" evidence="7">
        <dbReference type="Rhea" id="RHEA:36548"/>
    </physiologicalReaction>
</comment>
<keyword evidence="4 8" id="KW-0812">Transmembrane</keyword>
<feature type="transmembrane region" description="Helical" evidence="10">
    <location>
        <begin position="118"/>
        <end position="140"/>
    </location>
</feature>
<feature type="transmembrane region" description="Helical" evidence="10">
    <location>
        <begin position="26"/>
        <end position="45"/>
    </location>
</feature>
<sequence length="215" mass="25310">MQFSFYCSLVIMLPFEVKRMDFREQIVHHAATLFLISFSYCANYIRIGSLVMILHDISDCLLQFAKMFNYPKWQKTSDTLFIMFSAAFLFTRLVIFPYKILYNTHYYSMELFQPFFGYYFFNALLVVLQLLHVFWSYLIIRMVYRFLICGTMEKDVRSDSEGSEDEDEEEAGQKAEQKNSTVDPQPNRHLPWVTKRAPLQLNGGSSPSSCHTKAR</sequence>
<dbReference type="RefSeq" id="XP_007445082.2">
    <property type="nucleotide sequence ID" value="XM_007445020.3"/>
</dbReference>
<dbReference type="Proteomes" id="UP000695026">
    <property type="component" value="Unplaced"/>
</dbReference>
<dbReference type="InterPro" id="IPR006634">
    <property type="entry name" value="TLC-dom"/>
</dbReference>
<protein>
    <submittedName>
        <fullName evidence="13">Ceramide synthase 4-like</fullName>
    </submittedName>
</protein>
<dbReference type="InterPro" id="IPR016439">
    <property type="entry name" value="Lag1/Lac1-like"/>
</dbReference>
<dbReference type="PROSITE" id="PS50922">
    <property type="entry name" value="TLC"/>
    <property type="match status" value="1"/>
</dbReference>
<evidence type="ECO:0000256" key="3">
    <source>
        <dbReference type="ARBA" id="ARBA00004991"/>
    </source>
</evidence>
<evidence type="ECO:0000313" key="13">
    <source>
        <dbReference type="RefSeq" id="XP_007445082.2"/>
    </source>
</evidence>
<dbReference type="GO" id="GO:0016020">
    <property type="term" value="C:membrane"/>
    <property type="evidence" value="ECO:0007669"/>
    <property type="project" value="UniProtKB-SubCell"/>
</dbReference>
<proteinExistence type="predicted"/>
<dbReference type="GO" id="GO:0046513">
    <property type="term" value="P:ceramide biosynthetic process"/>
    <property type="evidence" value="ECO:0007669"/>
    <property type="project" value="InterPro"/>
</dbReference>
<comment type="pathway">
    <text evidence="2">Lipid metabolism; sphingolipid metabolism.</text>
</comment>
<dbReference type="GO" id="GO:0050291">
    <property type="term" value="F:sphingosine N-acyltransferase activity"/>
    <property type="evidence" value="ECO:0007669"/>
    <property type="project" value="InterPro"/>
</dbReference>
<feature type="region of interest" description="Disordered" evidence="9">
    <location>
        <begin position="157"/>
        <end position="192"/>
    </location>
</feature>
<evidence type="ECO:0000256" key="9">
    <source>
        <dbReference type="SAM" id="MobiDB-lite"/>
    </source>
</evidence>
<evidence type="ECO:0000256" key="1">
    <source>
        <dbReference type="ARBA" id="ARBA00004141"/>
    </source>
</evidence>